<evidence type="ECO:0000256" key="1">
    <source>
        <dbReference type="ARBA" id="ARBA00004141"/>
    </source>
</evidence>
<feature type="transmembrane region" description="Helical" evidence="6">
    <location>
        <begin position="341"/>
        <end position="364"/>
    </location>
</feature>
<comment type="subcellular location">
    <subcellularLocation>
        <location evidence="1">Membrane</location>
        <topology evidence="1">Multi-pass membrane protein</topology>
    </subcellularLocation>
</comment>
<organism evidence="7 8">
    <name type="scientific">Prorocentrum cordatum</name>
    <dbReference type="NCBI Taxonomy" id="2364126"/>
    <lineage>
        <taxon>Eukaryota</taxon>
        <taxon>Sar</taxon>
        <taxon>Alveolata</taxon>
        <taxon>Dinophyceae</taxon>
        <taxon>Prorocentrales</taxon>
        <taxon>Prorocentraceae</taxon>
        <taxon>Prorocentrum</taxon>
    </lineage>
</organism>
<dbReference type="SUPFAM" id="SSF103473">
    <property type="entry name" value="MFS general substrate transporter"/>
    <property type="match status" value="1"/>
</dbReference>
<keyword evidence="4 6" id="KW-1133">Transmembrane helix</keyword>
<keyword evidence="2" id="KW-0813">Transport</keyword>
<evidence type="ECO:0000256" key="4">
    <source>
        <dbReference type="ARBA" id="ARBA00022989"/>
    </source>
</evidence>
<feature type="transmembrane region" description="Helical" evidence="6">
    <location>
        <begin position="134"/>
        <end position="152"/>
    </location>
</feature>
<evidence type="ECO:0000256" key="3">
    <source>
        <dbReference type="ARBA" id="ARBA00022692"/>
    </source>
</evidence>
<dbReference type="PRINTS" id="PR01035">
    <property type="entry name" value="TCRTETA"/>
</dbReference>
<evidence type="ECO:0000313" key="7">
    <source>
        <dbReference type="EMBL" id="CAK0909652.1"/>
    </source>
</evidence>
<reference evidence="7" key="1">
    <citation type="submission" date="2023-10" db="EMBL/GenBank/DDBJ databases">
        <authorList>
            <person name="Chen Y."/>
            <person name="Shah S."/>
            <person name="Dougan E. K."/>
            <person name="Thang M."/>
            <person name="Chan C."/>
        </authorList>
    </citation>
    <scope>NUCLEOTIDE SEQUENCE [LARGE SCALE GENOMIC DNA]</scope>
</reference>
<dbReference type="InterPro" id="IPR036259">
    <property type="entry name" value="MFS_trans_sf"/>
</dbReference>
<evidence type="ECO:0008006" key="9">
    <source>
        <dbReference type="Google" id="ProtNLM"/>
    </source>
</evidence>
<feature type="transmembrane region" description="Helical" evidence="6">
    <location>
        <begin position="277"/>
        <end position="299"/>
    </location>
</feature>
<sequence>MACLQSDQDTRLAPLLPRSKSWVSVPRPLRLRSFFSLSSSPQASNSEDADFSNTVETPAVRAQWWKVVPIDVLKIGGLMLVLPTLTNVKTRFFNGNTAKAARVQSVMDSSRAVFTILVTVQLGQLSDAIGRRPLVVLSVLCTAVPLMCLSFSDNLWYYFVAFAAAGALGGQSSPASQAYVADCCPQKQRARIFGMQGALTTISFIFLPILGSSLEYLSGQGALYITAVGIEILAISFACFLPESLPQEKRRPYSANGGLRVAIVQPLRKLFSRRGSVLWDLAVIKCLKGMTIGAPISFAMASLLDFADADFAVLLTISGIGQMLVQTVFLKFILAKGCSEITLVLFSFGVGVCFYSGMCFLSVWPWKMSAFLLTAFDSFTSVYYPALVSLITTGQEDLGFVLAAFMVVDEITAVMSPLVMGGAYQISFIAPFIVCVALNAICLILSARLRARVMTREGVALAPGEIDNFAEDAS</sequence>
<accession>A0ABN9YFU4</accession>
<comment type="caution">
    <text evidence="7">The sequence shown here is derived from an EMBL/GenBank/DDBJ whole genome shotgun (WGS) entry which is preliminary data.</text>
</comment>
<keyword evidence="3 6" id="KW-0812">Transmembrane</keyword>
<dbReference type="Gene3D" id="1.20.1250.20">
    <property type="entry name" value="MFS general substrate transporter like domains"/>
    <property type="match status" value="1"/>
</dbReference>
<dbReference type="Proteomes" id="UP001189429">
    <property type="component" value="Unassembled WGS sequence"/>
</dbReference>
<dbReference type="PROSITE" id="PS00216">
    <property type="entry name" value="SUGAR_TRANSPORT_1"/>
    <property type="match status" value="1"/>
</dbReference>
<keyword evidence="8" id="KW-1185">Reference proteome</keyword>
<dbReference type="InterPro" id="IPR005829">
    <property type="entry name" value="Sugar_transporter_CS"/>
</dbReference>
<evidence type="ECO:0000256" key="6">
    <source>
        <dbReference type="SAM" id="Phobius"/>
    </source>
</evidence>
<name>A0ABN9YFU4_9DINO</name>
<feature type="transmembrane region" description="Helical" evidence="6">
    <location>
        <begin position="192"/>
        <end position="210"/>
    </location>
</feature>
<evidence type="ECO:0000256" key="5">
    <source>
        <dbReference type="ARBA" id="ARBA00023136"/>
    </source>
</evidence>
<dbReference type="Pfam" id="PF07690">
    <property type="entry name" value="MFS_1"/>
    <property type="match status" value="1"/>
</dbReference>
<dbReference type="InterPro" id="IPR011701">
    <property type="entry name" value="MFS"/>
</dbReference>
<protein>
    <recommendedName>
        <fullName evidence="9">Solute carrier family 40 protein</fullName>
    </recommendedName>
</protein>
<feature type="transmembrane region" description="Helical" evidence="6">
    <location>
        <begin position="426"/>
        <end position="447"/>
    </location>
</feature>
<evidence type="ECO:0000313" key="8">
    <source>
        <dbReference type="Proteomes" id="UP001189429"/>
    </source>
</evidence>
<dbReference type="EMBL" id="CAUYUJ010022235">
    <property type="protein sequence ID" value="CAK0909652.1"/>
    <property type="molecule type" value="Genomic_DNA"/>
</dbReference>
<dbReference type="PANTHER" id="PTHR23504:SF1">
    <property type="entry name" value="GH21943P-RELATED"/>
    <property type="match status" value="1"/>
</dbReference>
<dbReference type="InterPro" id="IPR001958">
    <property type="entry name" value="Tet-R_TetA/multi-R_MdtG-like"/>
</dbReference>
<gene>
    <name evidence="7" type="ORF">PCOR1329_LOCUS84010</name>
</gene>
<feature type="transmembrane region" description="Helical" evidence="6">
    <location>
        <begin position="370"/>
        <end position="391"/>
    </location>
</feature>
<keyword evidence="5 6" id="KW-0472">Membrane</keyword>
<feature type="transmembrane region" description="Helical" evidence="6">
    <location>
        <begin position="158"/>
        <end position="180"/>
    </location>
</feature>
<evidence type="ECO:0000256" key="2">
    <source>
        <dbReference type="ARBA" id="ARBA00022448"/>
    </source>
</evidence>
<proteinExistence type="predicted"/>
<feature type="transmembrane region" description="Helical" evidence="6">
    <location>
        <begin position="222"/>
        <end position="241"/>
    </location>
</feature>
<dbReference type="PANTHER" id="PTHR23504">
    <property type="entry name" value="MAJOR FACILITATOR SUPERFAMILY DOMAIN-CONTAINING PROTEIN 10"/>
    <property type="match status" value="1"/>
</dbReference>
<feature type="transmembrane region" description="Helical" evidence="6">
    <location>
        <begin position="398"/>
        <end position="420"/>
    </location>
</feature>
<feature type="transmembrane region" description="Helical" evidence="6">
    <location>
        <begin position="311"/>
        <end position="334"/>
    </location>
</feature>